<proteinExistence type="predicted"/>
<accession>A0A0A9D9F9</accession>
<protein>
    <submittedName>
        <fullName evidence="2">Uncharacterized protein</fullName>
    </submittedName>
</protein>
<dbReference type="EMBL" id="GBRH01212686">
    <property type="protein sequence ID" value="JAD85209.1"/>
    <property type="molecule type" value="Transcribed_RNA"/>
</dbReference>
<sequence length="177" mass="19206">MAEPSTPVSPDLVDATMAASSTAEIRPSTPSLHLKLRICDGSYRSGEEDPLGTTRTIESRICPPSAGSRRPSMRGAVGERRTWERRRRSAGDVEAVAQPSSFCLVDRGRTSLFLVEPFTAARWRLGPDPPSDDAGGLGLARSGEEVDPGPPATSTTQVPVASTRWQRRVSLLRRRRP</sequence>
<evidence type="ECO:0000313" key="2">
    <source>
        <dbReference type="EMBL" id="JAD85209.1"/>
    </source>
</evidence>
<name>A0A0A9D9F9_ARUDO</name>
<reference evidence="2" key="1">
    <citation type="submission" date="2014-09" db="EMBL/GenBank/DDBJ databases">
        <authorList>
            <person name="Magalhaes I.L.F."/>
            <person name="Oliveira U."/>
            <person name="Santos F.R."/>
            <person name="Vidigal T.H.D.A."/>
            <person name="Brescovit A.D."/>
            <person name="Santos A.J."/>
        </authorList>
    </citation>
    <scope>NUCLEOTIDE SEQUENCE</scope>
    <source>
        <tissue evidence="2">Shoot tissue taken approximately 20 cm above the soil surface</tissue>
    </source>
</reference>
<organism evidence="2">
    <name type="scientific">Arundo donax</name>
    <name type="common">Giant reed</name>
    <name type="synonym">Donax arundinaceus</name>
    <dbReference type="NCBI Taxonomy" id="35708"/>
    <lineage>
        <taxon>Eukaryota</taxon>
        <taxon>Viridiplantae</taxon>
        <taxon>Streptophyta</taxon>
        <taxon>Embryophyta</taxon>
        <taxon>Tracheophyta</taxon>
        <taxon>Spermatophyta</taxon>
        <taxon>Magnoliopsida</taxon>
        <taxon>Liliopsida</taxon>
        <taxon>Poales</taxon>
        <taxon>Poaceae</taxon>
        <taxon>PACMAD clade</taxon>
        <taxon>Arundinoideae</taxon>
        <taxon>Arundineae</taxon>
        <taxon>Arundo</taxon>
    </lineage>
</organism>
<reference evidence="2" key="2">
    <citation type="journal article" date="2015" name="Data Brief">
        <title>Shoot transcriptome of the giant reed, Arundo donax.</title>
        <authorList>
            <person name="Barrero R.A."/>
            <person name="Guerrero F.D."/>
            <person name="Moolhuijzen P."/>
            <person name="Goolsby J.A."/>
            <person name="Tidwell J."/>
            <person name="Bellgard S.E."/>
            <person name="Bellgard M.I."/>
        </authorList>
    </citation>
    <scope>NUCLEOTIDE SEQUENCE</scope>
    <source>
        <tissue evidence="2">Shoot tissue taken approximately 20 cm above the soil surface</tissue>
    </source>
</reference>
<dbReference type="AlphaFoldDB" id="A0A0A9D9F9"/>
<feature type="compositionally biased region" description="Basic residues" evidence="1">
    <location>
        <begin position="165"/>
        <end position="177"/>
    </location>
</feature>
<evidence type="ECO:0000256" key="1">
    <source>
        <dbReference type="SAM" id="MobiDB-lite"/>
    </source>
</evidence>
<feature type="region of interest" description="Disordered" evidence="1">
    <location>
        <begin position="43"/>
        <end position="92"/>
    </location>
</feature>
<feature type="region of interest" description="Disordered" evidence="1">
    <location>
        <begin position="123"/>
        <end position="177"/>
    </location>
</feature>